<evidence type="ECO:0000256" key="1">
    <source>
        <dbReference type="SAM" id="MobiDB-lite"/>
    </source>
</evidence>
<gene>
    <name evidence="2" type="ORF">mMyoMyo1_011230</name>
</gene>
<feature type="compositionally biased region" description="Low complexity" evidence="1">
    <location>
        <begin position="54"/>
        <end position="66"/>
    </location>
</feature>
<feature type="compositionally biased region" description="Basic residues" evidence="1">
    <location>
        <begin position="71"/>
        <end position="87"/>
    </location>
</feature>
<name>A0A7J7R052_MYOMY</name>
<comment type="caution">
    <text evidence="2">The sequence shown here is derived from an EMBL/GenBank/DDBJ whole genome shotgun (WGS) entry which is preliminary data.</text>
</comment>
<dbReference type="AlphaFoldDB" id="A0A7J7R052"/>
<evidence type="ECO:0000313" key="3">
    <source>
        <dbReference type="Proteomes" id="UP000527355"/>
    </source>
</evidence>
<dbReference type="EMBL" id="JABWUV010000042">
    <property type="protein sequence ID" value="KAF6269526.1"/>
    <property type="molecule type" value="Genomic_DNA"/>
</dbReference>
<reference evidence="2 3" key="1">
    <citation type="journal article" date="2020" name="Nature">
        <title>Six reference-quality genomes reveal evolution of bat adaptations.</title>
        <authorList>
            <person name="Jebb D."/>
            <person name="Huang Z."/>
            <person name="Pippel M."/>
            <person name="Hughes G.M."/>
            <person name="Lavrichenko K."/>
            <person name="Devanna P."/>
            <person name="Winkler S."/>
            <person name="Jermiin L.S."/>
            <person name="Skirmuntt E.C."/>
            <person name="Katzourakis A."/>
            <person name="Burkitt-Gray L."/>
            <person name="Ray D.A."/>
            <person name="Sullivan K.A.M."/>
            <person name="Roscito J.G."/>
            <person name="Kirilenko B.M."/>
            <person name="Davalos L.M."/>
            <person name="Corthals A.P."/>
            <person name="Power M.L."/>
            <person name="Jones G."/>
            <person name="Ransome R.D."/>
            <person name="Dechmann D.K.N."/>
            <person name="Locatelli A.G."/>
            <person name="Puechmaille S.J."/>
            <person name="Fedrigo O."/>
            <person name="Jarvis E.D."/>
            <person name="Hiller M."/>
            <person name="Vernes S.C."/>
            <person name="Myers E.W."/>
            <person name="Teeling E.C."/>
        </authorList>
    </citation>
    <scope>NUCLEOTIDE SEQUENCE [LARGE SCALE GENOMIC DNA]</scope>
    <source>
        <strain evidence="2">MMyoMyo1</strain>
        <tissue evidence="2">Flight muscle</tissue>
    </source>
</reference>
<keyword evidence="3" id="KW-1185">Reference proteome</keyword>
<sequence>MGRGVVTGPAAAHRPRSGCSSRGRSAIPFGKSVRLPWPSASAPPNTPASPAPPTAAASTAPAAPSSDSGRRCRTARTACRPRSRRRGSGAPRGRAGTRRHALLSCLSAAAVPLQRLLDVMVAPEQLL</sequence>
<proteinExistence type="predicted"/>
<dbReference type="Proteomes" id="UP000527355">
    <property type="component" value="Unassembled WGS sequence"/>
</dbReference>
<evidence type="ECO:0000313" key="2">
    <source>
        <dbReference type="EMBL" id="KAF6269526.1"/>
    </source>
</evidence>
<feature type="compositionally biased region" description="Pro residues" evidence="1">
    <location>
        <begin position="44"/>
        <end position="53"/>
    </location>
</feature>
<organism evidence="2 3">
    <name type="scientific">Myotis myotis</name>
    <name type="common">Greater mouse-eared bat</name>
    <name type="synonym">Vespertilio myotis</name>
    <dbReference type="NCBI Taxonomy" id="51298"/>
    <lineage>
        <taxon>Eukaryota</taxon>
        <taxon>Metazoa</taxon>
        <taxon>Chordata</taxon>
        <taxon>Craniata</taxon>
        <taxon>Vertebrata</taxon>
        <taxon>Euteleostomi</taxon>
        <taxon>Mammalia</taxon>
        <taxon>Eutheria</taxon>
        <taxon>Laurasiatheria</taxon>
        <taxon>Chiroptera</taxon>
        <taxon>Yangochiroptera</taxon>
        <taxon>Vespertilionidae</taxon>
        <taxon>Myotis</taxon>
    </lineage>
</organism>
<accession>A0A7J7R052</accession>
<feature type="region of interest" description="Disordered" evidence="1">
    <location>
        <begin position="1"/>
        <end position="98"/>
    </location>
</feature>
<protein>
    <submittedName>
        <fullName evidence="2">Uncharacterized protein</fullName>
    </submittedName>
</protein>